<accession>A0ABR1AUY3</accession>
<comment type="function">
    <text evidence="9">RNA helicase.</text>
</comment>
<keyword evidence="11" id="KW-1133">Transmembrane helix</keyword>
<dbReference type="EMBL" id="JAWJWF010000045">
    <property type="protein sequence ID" value="KAK6627754.1"/>
    <property type="molecule type" value="Genomic_DNA"/>
</dbReference>
<dbReference type="SMART" id="SM00490">
    <property type="entry name" value="HELICc"/>
    <property type="match status" value="1"/>
</dbReference>
<feature type="compositionally biased region" description="Acidic residues" evidence="10">
    <location>
        <begin position="89"/>
        <end position="100"/>
    </location>
</feature>
<evidence type="ECO:0000256" key="2">
    <source>
        <dbReference type="ARBA" id="ARBA00022801"/>
    </source>
</evidence>
<evidence type="ECO:0000256" key="10">
    <source>
        <dbReference type="SAM" id="MobiDB-lite"/>
    </source>
</evidence>
<dbReference type="PANTHER" id="PTHR24031">
    <property type="entry name" value="RNA HELICASE"/>
    <property type="match status" value="1"/>
</dbReference>
<dbReference type="Pfam" id="PF13959">
    <property type="entry name" value="CTE_SPB4"/>
    <property type="match status" value="1"/>
</dbReference>
<reference evidence="14 15" key="1">
    <citation type="submission" date="2023-09" db="EMBL/GenBank/DDBJ databases">
        <title>Genomes of two closely related lineages of the louse Polyplax serrata with different host specificities.</title>
        <authorList>
            <person name="Martinu J."/>
            <person name="Tarabai H."/>
            <person name="Stefka J."/>
            <person name="Hypsa V."/>
        </authorList>
    </citation>
    <scope>NUCLEOTIDE SEQUENCE [LARGE SCALE GENOMIC DNA]</scope>
    <source>
        <strain evidence="14">98ZLc_SE</strain>
    </source>
</reference>
<comment type="catalytic activity">
    <reaction evidence="7 9">
        <text>ATP + H2O = ADP + phosphate + H(+)</text>
        <dbReference type="Rhea" id="RHEA:13065"/>
        <dbReference type="ChEBI" id="CHEBI:15377"/>
        <dbReference type="ChEBI" id="CHEBI:15378"/>
        <dbReference type="ChEBI" id="CHEBI:30616"/>
        <dbReference type="ChEBI" id="CHEBI:43474"/>
        <dbReference type="ChEBI" id="CHEBI:456216"/>
        <dbReference type="EC" id="3.6.4.13"/>
    </reaction>
</comment>
<dbReference type="InterPro" id="IPR001650">
    <property type="entry name" value="Helicase_C-like"/>
</dbReference>
<evidence type="ECO:0000256" key="1">
    <source>
        <dbReference type="ARBA" id="ARBA00022741"/>
    </source>
</evidence>
<proteinExistence type="inferred from homology"/>
<name>A0ABR1AUY3_POLSC</name>
<evidence type="ECO:0000256" key="5">
    <source>
        <dbReference type="ARBA" id="ARBA00022884"/>
    </source>
</evidence>
<dbReference type="PROSITE" id="PS51194">
    <property type="entry name" value="HELICASE_CTER"/>
    <property type="match status" value="1"/>
</dbReference>
<comment type="domain">
    <text evidence="9">The Q motif is unique to and characteristic of the DEAD box family of RNA helicases and controls ATP binding and hydrolysis.</text>
</comment>
<dbReference type="PROSITE" id="PS51192">
    <property type="entry name" value="HELICASE_ATP_BIND_1"/>
    <property type="match status" value="1"/>
</dbReference>
<feature type="domain" description="Helicase C-terminal" evidence="13">
    <location>
        <begin position="349"/>
        <end position="519"/>
    </location>
</feature>
<keyword evidence="5 9" id="KW-0694">RNA-binding</keyword>
<feature type="compositionally biased region" description="Basic and acidic residues" evidence="10">
    <location>
        <begin position="64"/>
        <end position="77"/>
    </location>
</feature>
<protein>
    <recommendedName>
        <fullName evidence="9">ATP-dependent RNA helicase</fullName>
        <ecNumber evidence="9">3.6.4.13</ecNumber>
    </recommendedName>
</protein>
<feature type="compositionally biased region" description="Basic residues" evidence="10">
    <location>
        <begin position="753"/>
        <end position="763"/>
    </location>
</feature>
<dbReference type="InterPro" id="IPR014001">
    <property type="entry name" value="Helicase_ATP-bd"/>
</dbReference>
<dbReference type="InterPro" id="IPR000629">
    <property type="entry name" value="RNA-helicase_DEAD-box_CS"/>
</dbReference>
<dbReference type="SMART" id="SM01178">
    <property type="entry name" value="DUF4217"/>
    <property type="match status" value="1"/>
</dbReference>
<evidence type="ECO:0000256" key="9">
    <source>
        <dbReference type="RuleBase" id="RU365068"/>
    </source>
</evidence>
<dbReference type="Pfam" id="PF00271">
    <property type="entry name" value="Helicase_C"/>
    <property type="match status" value="1"/>
</dbReference>
<keyword evidence="2 8" id="KW-0378">Hydrolase</keyword>
<dbReference type="SUPFAM" id="SSF52540">
    <property type="entry name" value="P-loop containing nucleoside triphosphate hydrolases"/>
    <property type="match status" value="1"/>
</dbReference>
<comment type="similarity">
    <text evidence="6">Belongs to the DEAD box helicase family. DDX18/HAS1 subfamily.</text>
</comment>
<dbReference type="Pfam" id="PF00270">
    <property type="entry name" value="DEAD"/>
    <property type="match status" value="1"/>
</dbReference>
<keyword evidence="11" id="KW-0812">Transmembrane</keyword>
<evidence type="ECO:0000256" key="7">
    <source>
        <dbReference type="ARBA" id="ARBA00047984"/>
    </source>
</evidence>
<dbReference type="InterPro" id="IPR025313">
    <property type="entry name" value="SPB4-like_CTE"/>
</dbReference>
<keyword evidence="1 8" id="KW-0547">Nucleotide-binding</keyword>
<keyword evidence="4 8" id="KW-0067">ATP-binding</keyword>
<feature type="region of interest" description="Disordered" evidence="10">
    <location>
        <begin position="22"/>
        <end position="100"/>
    </location>
</feature>
<evidence type="ECO:0000313" key="14">
    <source>
        <dbReference type="EMBL" id="KAK6627754.1"/>
    </source>
</evidence>
<dbReference type="Gene3D" id="3.40.50.300">
    <property type="entry name" value="P-loop containing nucleotide triphosphate hydrolases"/>
    <property type="match status" value="2"/>
</dbReference>
<evidence type="ECO:0000256" key="3">
    <source>
        <dbReference type="ARBA" id="ARBA00022806"/>
    </source>
</evidence>
<evidence type="ECO:0000259" key="13">
    <source>
        <dbReference type="PROSITE" id="PS51194"/>
    </source>
</evidence>
<organism evidence="14 15">
    <name type="scientific">Polyplax serrata</name>
    <name type="common">Common mouse louse</name>
    <dbReference type="NCBI Taxonomy" id="468196"/>
    <lineage>
        <taxon>Eukaryota</taxon>
        <taxon>Metazoa</taxon>
        <taxon>Ecdysozoa</taxon>
        <taxon>Arthropoda</taxon>
        <taxon>Hexapoda</taxon>
        <taxon>Insecta</taxon>
        <taxon>Pterygota</taxon>
        <taxon>Neoptera</taxon>
        <taxon>Paraneoptera</taxon>
        <taxon>Psocodea</taxon>
        <taxon>Troctomorpha</taxon>
        <taxon>Phthiraptera</taxon>
        <taxon>Anoplura</taxon>
        <taxon>Polyplacidae</taxon>
        <taxon>Polyplax</taxon>
    </lineage>
</organism>
<dbReference type="InterPro" id="IPR027417">
    <property type="entry name" value="P-loop_NTPase"/>
</dbReference>
<evidence type="ECO:0000256" key="8">
    <source>
        <dbReference type="RuleBase" id="RU000492"/>
    </source>
</evidence>
<evidence type="ECO:0000313" key="15">
    <source>
        <dbReference type="Proteomes" id="UP001359485"/>
    </source>
</evidence>
<feature type="transmembrane region" description="Helical" evidence="11">
    <location>
        <begin position="620"/>
        <end position="640"/>
    </location>
</feature>
<keyword evidence="3 8" id="KW-0347">Helicase</keyword>
<dbReference type="InterPro" id="IPR011545">
    <property type="entry name" value="DEAD/DEAH_box_helicase_dom"/>
</dbReference>
<dbReference type="Proteomes" id="UP001359485">
    <property type="component" value="Unassembled WGS sequence"/>
</dbReference>
<gene>
    <name evidence="14" type="ORF">RUM44_010233</name>
</gene>
<evidence type="ECO:0000256" key="4">
    <source>
        <dbReference type="ARBA" id="ARBA00022840"/>
    </source>
</evidence>
<feature type="domain" description="Helicase ATP-binding" evidence="12">
    <location>
        <begin position="160"/>
        <end position="335"/>
    </location>
</feature>
<dbReference type="CDD" id="cd17942">
    <property type="entry name" value="DEADc_DDX18"/>
    <property type="match status" value="1"/>
</dbReference>
<feature type="region of interest" description="Disordered" evidence="10">
    <location>
        <begin position="723"/>
        <end position="763"/>
    </location>
</feature>
<dbReference type="InterPro" id="IPR044773">
    <property type="entry name" value="DDX18/Has1_DEADc"/>
</dbReference>
<dbReference type="EC" id="3.6.4.13" evidence="9"/>
<dbReference type="SMART" id="SM00487">
    <property type="entry name" value="DEXDc"/>
    <property type="match status" value="1"/>
</dbReference>
<evidence type="ECO:0000259" key="12">
    <source>
        <dbReference type="PROSITE" id="PS51192"/>
    </source>
</evidence>
<keyword evidence="11" id="KW-0472">Membrane</keyword>
<evidence type="ECO:0000256" key="11">
    <source>
        <dbReference type="SAM" id="Phobius"/>
    </source>
</evidence>
<keyword evidence="15" id="KW-1185">Reference proteome</keyword>
<comment type="caution">
    <text evidence="14">The sequence shown here is derived from an EMBL/GenBank/DDBJ whole genome shotgun (WGS) entry which is preliminary data.</text>
</comment>
<sequence>MLQEKILMRKLKNREKKKLKILSDKTEEYEKRKILDNVTGKEDVQDEGNDENSSKKQGKMKRKITNEETNNDKPPEVKKKKKKKGNSESQDDTNEGDDTIEEIGNTVTDENTRMPGSNLTLEILSSTKFSALEGKVCENTLKGIADMGFTSMTEIQAKCIPPLLEGRDLVGSAKTGSGKTLAFLIPAVELIYKLKFLPRNGVGALIISPTRELSMQTLGVLKELMKYHYQTFGLVIGGANRKMEAEKLSKGINILVATPGRLLDHLQNTPGFLFKNLQCLVIDEADRILDIGFEEELKQIINILPKKRQTMLFSATTTAKTENLTKLALKKEPVYVGIDDSKEKATVEGLEQGYVVCPSEKRFLLLFTFLKKNRKKKIMVFFSSCLSVKFHHELLNYIDLPVMCIHGKQKQAKRTTVFFQFCNAESGILLCTDVAARGLDIPAVDWIVQYDPPDDPKEYIHRVGRTARGEGSSGHALLILRPEELGFLRYLKQARVPLNEFEFSWAKIADIQAQMTELDSARLVDSAEAKEDAGGSTKQATLDRGASVSASCDRCSFDDDSPPTRSGLTFLRRILLLPRLHFHLTWNSFAYQWFPGILGVTFSHAERSNDRLIASIERNMAIALTLLIFVSCHFVSFVHVRHREREREREKERAHYLPNLEKLISKNYFLNLSAKEAFKSYVRAYDSHHLKTIYDVNNLDVAKVALSFGFTVPPLIDLQVGSVRSDRPRKRGGGGGFGFGNSKKGQKSIVYKQPKRKGNFSYS</sequence>
<evidence type="ECO:0000256" key="6">
    <source>
        <dbReference type="ARBA" id="ARBA00024357"/>
    </source>
</evidence>
<dbReference type="CDD" id="cd18787">
    <property type="entry name" value="SF2_C_DEAD"/>
    <property type="match status" value="1"/>
</dbReference>
<dbReference type="PROSITE" id="PS00039">
    <property type="entry name" value="DEAD_ATP_HELICASE"/>
    <property type="match status" value="1"/>
</dbReference>
<feature type="compositionally biased region" description="Basic and acidic residues" evidence="10">
    <location>
        <begin position="22"/>
        <end position="43"/>
    </location>
</feature>